<reference evidence="5 6" key="1">
    <citation type="submission" date="2019-04" db="EMBL/GenBank/DDBJ databases">
        <authorList>
            <person name="Schori C."/>
            <person name="Ahrens C."/>
        </authorList>
    </citation>
    <scope>NUCLEOTIDE SEQUENCE [LARGE SCALE GENOMIC DNA]</scope>
    <source>
        <strain evidence="5 6">DSM 2950</strain>
    </source>
</reference>
<keyword evidence="3" id="KW-0804">Transcription</keyword>
<evidence type="ECO:0000259" key="4">
    <source>
        <dbReference type="PROSITE" id="PS01124"/>
    </source>
</evidence>
<dbReference type="PANTHER" id="PTHR43280">
    <property type="entry name" value="ARAC-FAMILY TRANSCRIPTIONAL REGULATOR"/>
    <property type="match status" value="1"/>
</dbReference>
<name>A0A7G5N1M5_9FIRM</name>
<dbReference type="EMBL" id="CP039126">
    <property type="protein sequence ID" value="QMW80768.1"/>
    <property type="molecule type" value="Genomic_DNA"/>
</dbReference>
<dbReference type="InterPro" id="IPR009057">
    <property type="entry name" value="Homeodomain-like_sf"/>
</dbReference>
<dbReference type="Pfam" id="PF02311">
    <property type="entry name" value="AraC_binding"/>
    <property type="match status" value="1"/>
</dbReference>
<keyword evidence="2" id="KW-0238">DNA-binding</keyword>
<protein>
    <submittedName>
        <fullName evidence="5">AraC family transcriptional regulator</fullName>
    </submittedName>
</protein>
<evidence type="ECO:0000313" key="6">
    <source>
        <dbReference type="Proteomes" id="UP000515789"/>
    </source>
</evidence>
<dbReference type="Gene3D" id="1.10.10.60">
    <property type="entry name" value="Homeodomain-like"/>
    <property type="match status" value="1"/>
</dbReference>
<dbReference type="GO" id="GO:0043565">
    <property type="term" value="F:sequence-specific DNA binding"/>
    <property type="evidence" value="ECO:0007669"/>
    <property type="project" value="InterPro"/>
</dbReference>
<organism evidence="5 6">
    <name type="scientific">Blautia producta</name>
    <dbReference type="NCBI Taxonomy" id="33035"/>
    <lineage>
        <taxon>Bacteria</taxon>
        <taxon>Bacillati</taxon>
        <taxon>Bacillota</taxon>
        <taxon>Clostridia</taxon>
        <taxon>Lachnospirales</taxon>
        <taxon>Lachnospiraceae</taxon>
        <taxon>Blautia</taxon>
    </lineage>
</organism>
<dbReference type="SMART" id="SM00342">
    <property type="entry name" value="HTH_ARAC"/>
    <property type="match status" value="1"/>
</dbReference>
<dbReference type="PROSITE" id="PS01124">
    <property type="entry name" value="HTH_ARAC_FAMILY_2"/>
    <property type="match status" value="1"/>
</dbReference>
<dbReference type="InterPro" id="IPR011051">
    <property type="entry name" value="RmlC_Cupin_sf"/>
</dbReference>
<dbReference type="SUPFAM" id="SSF51182">
    <property type="entry name" value="RmlC-like cupins"/>
    <property type="match status" value="1"/>
</dbReference>
<sequence>MASYESITLKENLHIRKIYSIHYFEYMKDYVFEGESHDFWELVYVDSGSIYVTAGDKELVLAPNEMIFHKPNEFHALCGDGVSSPNLIVISFECKDPCMRFFENRVVSLNQNERFYLGQIISETRRTFYTPLNNPYICLLERNSIQEFGSEQMIALSLELLLISLRRRYDTPTAPPIPPQPLSDHPMLHRDRDELFQEIIQYLKRNIFEHLTVVQICKDNSVGRSQLQKLFHEKLGCGVINYFCQLKIETARKLIREKGYNYTQISDILGYSSYQYFSLQFKKFTRMTPSEYASSVKSFSEAETKITLS</sequence>
<dbReference type="PANTHER" id="PTHR43280:SF2">
    <property type="entry name" value="HTH-TYPE TRANSCRIPTIONAL REGULATOR EXSA"/>
    <property type="match status" value="1"/>
</dbReference>
<evidence type="ECO:0000256" key="3">
    <source>
        <dbReference type="ARBA" id="ARBA00023163"/>
    </source>
</evidence>
<dbReference type="InterPro" id="IPR003313">
    <property type="entry name" value="AraC-bd"/>
</dbReference>
<dbReference type="Pfam" id="PF12833">
    <property type="entry name" value="HTH_18"/>
    <property type="match status" value="1"/>
</dbReference>
<proteinExistence type="predicted"/>
<dbReference type="GO" id="GO:0003700">
    <property type="term" value="F:DNA-binding transcription factor activity"/>
    <property type="evidence" value="ECO:0007669"/>
    <property type="project" value="InterPro"/>
</dbReference>
<dbReference type="GeneID" id="75053748"/>
<evidence type="ECO:0000256" key="2">
    <source>
        <dbReference type="ARBA" id="ARBA00023125"/>
    </source>
</evidence>
<accession>A0A7G5N1M5</accession>
<dbReference type="SUPFAM" id="SSF46689">
    <property type="entry name" value="Homeodomain-like"/>
    <property type="match status" value="1"/>
</dbReference>
<feature type="domain" description="HTH araC/xylS-type" evidence="4">
    <location>
        <begin position="197"/>
        <end position="295"/>
    </location>
</feature>
<dbReference type="InterPro" id="IPR014710">
    <property type="entry name" value="RmlC-like_jellyroll"/>
</dbReference>
<dbReference type="RefSeq" id="WP_018595736.1">
    <property type="nucleotide sequence ID" value="NZ_AP031416.1"/>
</dbReference>
<gene>
    <name evidence="5" type="ORF">E5259_26075</name>
</gene>
<dbReference type="InterPro" id="IPR018060">
    <property type="entry name" value="HTH_AraC"/>
</dbReference>
<evidence type="ECO:0000313" key="5">
    <source>
        <dbReference type="EMBL" id="QMW80768.1"/>
    </source>
</evidence>
<dbReference type="AlphaFoldDB" id="A0A7G5N1M5"/>
<keyword evidence="1" id="KW-0805">Transcription regulation</keyword>
<evidence type="ECO:0000256" key="1">
    <source>
        <dbReference type="ARBA" id="ARBA00023015"/>
    </source>
</evidence>
<dbReference type="Proteomes" id="UP000515789">
    <property type="component" value="Chromosome"/>
</dbReference>
<dbReference type="Gene3D" id="2.60.120.10">
    <property type="entry name" value="Jelly Rolls"/>
    <property type="match status" value="1"/>
</dbReference>